<dbReference type="InterPro" id="IPR042095">
    <property type="entry name" value="SUMF_sf"/>
</dbReference>
<dbReference type="InterPro" id="IPR005532">
    <property type="entry name" value="SUMF_dom"/>
</dbReference>
<evidence type="ECO:0000259" key="5">
    <source>
        <dbReference type="Pfam" id="PF12867"/>
    </source>
</evidence>
<evidence type="ECO:0000256" key="1">
    <source>
        <dbReference type="ARBA" id="ARBA00023002"/>
    </source>
</evidence>
<dbReference type="Proteomes" id="UP000886667">
    <property type="component" value="Unassembled WGS sequence"/>
</dbReference>
<protein>
    <submittedName>
        <fullName evidence="6">Ergothioneine biosynthesis protein EgtB</fullName>
    </submittedName>
</protein>
<dbReference type="SUPFAM" id="SSF109854">
    <property type="entry name" value="DinB/YfiT-like putative metalloenzymes"/>
    <property type="match status" value="1"/>
</dbReference>
<evidence type="ECO:0000259" key="4">
    <source>
        <dbReference type="Pfam" id="PF03781"/>
    </source>
</evidence>
<evidence type="ECO:0000313" key="6">
    <source>
        <dbReference type="EMBL" id="MCG7948199.1"/>
    </source>
</evidence>
<dbReference type="InterPro" id="IPR024775">
    <property type="entry name" value="DinB-like"/>
</dbReference>
<dbReference type="GO" id="GO:0052699">
    <property type="term" value="P:ergothioneine biosynthetic process"/>
    <property type="evidence" value="ECO:0007669"/>
    <property type="project" value="InterPro"/>
</dbReference>
<keyword evidence="1" id="KW-0560">Oxidoreductase</keyword>
<evidence type="ECO:0000313" key="7">
    <source>
        <dbReference type="Proteomes" id="UP000886667"/>
    </source>
</evidence>
<dbReference type="Gene3D" id="3.90.1580.10">
    <property type="entry name" value="paralog of FGE (formylglycine-generating enzyme)"/>
    <property type="match status" value="2"/>
</dbReference>
<proteinExistence type="predicted"/>
<comment type="caution">
    <text evidence="6">The sequence shown here is derived from an EMBL/GenBank/DDBJ whole genome shotgun (WGS) entry which is preliminary data.</text>
</comment>
<feature type="domain" description="Sulfatase-modifying factor enzyme-like" evidence="4">
    <location>
        <begin position="190"/>
        <end position="320"/>
    </location>
</feature>
<dbReference type="InterPro" id="IPR051043">
    <property type="entry name" value="Sulfatase_Mod_Factor_Kinase"/>
</dbReference>
<dbReference type="InterPro" id="IPR017806">
    <property type="entry name" value="EgtB"/>
</dbReference>
<dbReference type="SUPFAM" id="SSF56436">
    <property type="entry name" value="C-type lectin-like"/>
    <property type="match status" value="1"/>
</dbReference>
<dbReference type="Pfam" id="PF12867">
    <property type="entry name" value="DinB_2"/>
    <property type="match status" value="1"/>
</dbReference>
<dbReference type="InterPro" id="IPR034660">
    <property type="entry name" value="DinB/YfiT-like"/>
</dbReference>
<comment type="pathway">
    <text evidence="3">Amino-acid biosynthesis; ergothioneine biosynthesis.</text>
</comment>
<evidence type="ECO:0000256" key="3">
    <source>
        <dbReference type="ARBA" id="ARBA00037882"/>
    </source>
</evidence>
<accession>A0A9E4T6Z5</accession>
<dbReference type="NCBIfam" id="TIGR03440">
    <property type="entry name" value="egtB_TIGR03440"/>
    <property type="match status" value="1"/>
</dbReference>
<reference evidence="6" key="1">
    <citation type="journal article" date="2021" name="Proc. Natl. Acad. Sci. U.S.A.">
        <title>Global biogeography of chemosynthetic symbionts reveals both localized and globally distributed symbiont groups. .</title>
        <authorList>
            <person name="Osvatic J.T."/>
            <person name="Wilkins L.G.E."/>
            <person name="Leibrecht L."/>
            <person name="Leray M."/>
            <person name="Zauner S."/>
            <person name="Polzin J."/>
            <person name="Camacho Y."/>
            <person name="Gros O."/>
            <person name="van Gils J.A."/>
            <person name="Eisen J.A."/>
            <person name="Petersen J.M."/>
            <person name="Yuen B."/>
        </authorList>
    </citation>
    <scope>NUCLEOTIDE SEQUENCE</scope>
    <source>
        <strain evidence="6">MAGclacostrist064TRANS</strain>
    </source>
</reference>
<evidence type="ECO:0000256" key="2">
    <source>
        <dbReference type="ARBA" id="ARBA00023004"/>
    </source>
</evidence>
<organism evidence="6 7">
    <name type="scientific">Candidatus Thiodiazotropha taylori</name>
    <dbReference type="NCBI Taxonomy" id="2792791"/>
    <lineage>
        <taxon>Bacteria</taxon>
        <taxon>Pseudomonadati</taxon>
        <taxon>Pseudomonadota</taxon>
        <taxon>Gammaproteobacteria</taxon>
        <taxon>Chromatiales</taxon>
        <taxon>Sedimenticolaceae</taxon>
        <taxon>Candidatus Thiodiazotropha</taxon>
    </lineage>
</organism>
<dbReference type="PANTHER" id="PTHR23150">
    <property type="entry name" value="SULFATASE MODIFYING FACTOR 1, 2"/>
    <property type="match status" value="1"/>
</dbReference>
<gene>
    <name evidence="6" type="primary">egtB</name>
    <name evidence="6" type="ORF">JAZ07_17795</name>
</gene>
<dbReference type="PANTHER" id="PTHR23150:SF36">
    <property type="entry name" value="HERCYNINE OXYGENASE"/>
    <property type="match status" value="1"/>
</dbReference>
<feature type="domain" description="DinB-like" evidence="5">
    <location>
        <begin position="23"/>
        <end position="156"/>
    </location>
</feature>
<name>A0A9E4T6Z5_9GAMM</name>
<dbReference type="EMBL" id="JAEPCM010000640">
    <property type="protein sequence ID" value="MCG7948199.1"/>
    <property type="molecule type" value="Genomic_DNA"/>
</dbReference>
<sequence length="424" mass="49286">MNNIQMDRAIAPQTDRELLIEEFRRVRIATETLCAPLSVDDYQIQSILQTSPPKWHIAHVTWFFETFVLTVFDEGYTCFDGRYDYLFNSYYYTHGKMHPRADRGLLSRPTVDQVYRYRQTVDRAMERLMSDISACRWDELAFRVILGLNHEQQHQELLLMDIKHNFFVNPLKPVYREDLSQTAHSGRSAGWVERTGGIHEIGHAEQGFAYDNETPRHKVLLRDHRLADRFVTNGEYLDFIEDGGYRQPALWLADGWAQIQGEGWRAPLYWQQEGEWMEFTLGGVRPLNRDEPVCHLNYFEADAYARWAGKRLPMEAELESMLAELPVEGHFAERDRFHPAPAGDTGQWFGDLWAWTASPYTPYPGFKPLEGSMGEYNGKFMSNQIVLKGGSCITPAGHTRASYRNFFYPDERWAFTGVRLAEDV</sequence>
<dbReference type="Pfam" id="PF03781">
    <property type="entry name" value="FGE-sulfatase"/>
    <property type="match status" value="1"/>
</dbReference>
<dbReference type="InterPro" id="IPR016187">
    <property type="entry name" value="CTDL_fold"/>
</dbReference>
<dbReference type="AlphaFoldDB" id="A0A9E4T6Z5"/>
<keyword evidence="2" id="KW-0408">Iron</keyword>